<sequence>MTVESESNRPNEFGFAGDGTAPEPDRTEKPVEEVDGEKIAVPADDLTGAISSGIEEATGSGDDNR</sequence>
<evidence type="ECO:0000313" key="2">
    <source>
        <dbReference type="EMBL" id="AGZ46184.1"/>
    </source>
</evidence>
<dbReference type="Proteomes" id="UP000017746">
    <property type="component" value="Chromosome"/>
</dbReference>
<reference evidence="2 3" key="1">
    <citation type="journal article" date="2014" name="J. Biotechnol.">
        <title>Complete genome sequence of the actinobacterium Actinoplanes friuliensis HAG 010964, producer of the lipopeptide antibiotic friulimycin.</title>
        <authorList>
            <person name="Ruckert C."/>
            <person name="Szczepanowski R."/>
            <person name="Albersmeier A."/>
            <person name="Goesmann A."/>
            <person name="Fischer N."/>
            <person name="Steinkamper A."/>
            <person name="Puhler A."/>
            <person name="Biener R."/>
            <person name="Schwartz D."/>
            <person name="Kalinowski J."/>
        </authorList>
    </citation>
    <scope>NUCLEOTIDE SEQUENCE [LARGE SCALE GENOMIC DNA]</scope>
    <source>
        <strain evidence="2 3">DSM 7358</strain>
    </source>
</reference>
<evidence type="ECO:0000313" key="3">
    <source>
        <dbReference type="Proteomes" id="UP000017746"/>
    </source>
</evidence>
<feature type="region of interest" description="Disordered" evidence="1">
    <location>
        <begin position="1"/>
        <end position="32"/>
    </location>
</feature>
<evidence type="ECO:0000256" key="1">
    <source>
        <dbReference type="SAM" id="MobiDB-lite"/>
    </source>
</evidence>
<proteinExistence type="predicted"/>
<dbReference type="KEGG" id="afs:AFR_39650"/>
<feature type="region of interest" description="Disordered" evidence="1">
    <location>
        <begin position="46"/>
        <end position="65"/>
    </location>
</feature>
<dbReference type="HOGENOM" id="CLU_205262_0_0_11"/>
<dbReference type="STRING" id="1246995.AFR_39650"/>
<keyword evidence="3" id="KW-1185">Reference proteome</keyword>
<dbReference type="PATRIC" id="fig|1246995.3.peg.8021"/>
<protein>
    <submittedName>
        <fullName evidence="2">Uncharacterized protein</fullName>
    </submittedName>
</protein>
<dbReference type="EMBL" id="CP006272">
    <property type="protein sequence ID" value="AGZ46184.1"/>
    <property type="molecule type" value="Genomic_DNA"/>
</dbReference>
<feature type="compositionally biased region" description="Basic and acidic residues" evidence="1">
    <location>
        <begin position="23"/>
        <end position="32"/>
    </location>
</feature>
<accession>U5WAM5</accession>
<gene>
    <name evidence="2" type="ORF">AFR_39650</name>
</gene>
<name>U5WAM5_9ACTN</name>
<dbReference type="OrthoDB" id="3402529at2"/>
<dbReference type="RefSeq" id="WP_023562517.1">
    <property type="nucleotide sequence ID" value="NC_022657.1"/>
</dbReference>
<feature type="compositionally biased region" description="Polar residues" evidence="1">
    <location>
        <begin position="1"/>
        <end position="10"/>
    </location>
</feature>
<organism evidence="2 3">
    <name type="scientific">Actinoplanes friuliensis DSM 7358</name>
    <dbReference type="NCBI Taxonomy" id="1246995"/>
    <lineage>
        <taxon>Bacteria</taxon>
        <taxon>Bacillati</taxon>
        <taxon>Actinomycetota</taxon>
        <taxon>Actinomycetes</taxon>
        <taxon>Micromonosporales</taxon>
        <taxon>Micromonosporaceae</taxon>
        <taxon>Actinoplanes</taxon>
    </lineage>
</organism>
<dbReference type="AlphaFoldDB" id="U5WAM5"/>